<dbReference type="EMBL" id="LNIX01000007">
    <property type="protein sequence ID" value="OXA51774.1"/>
    <property type="molecule type" value="Genomic_DNA"/>
</dbReference>
<evidence type="ECO:0000259" key="6">
    <source>
        <dbReference type="Pfam" id="PF00135"/>
    </source>
</evidence>
<evidence type="ECO:0000256" key="3">
    <source>
        <dbReference type="ARBA" id="ARBA00022801"/>
    </source>
</evidence>
<dbReference type="Proteomes" id="UP000198287">
    <property type="component" value="Unassembled WGS sequence"/>
</dbReference>
<dbReference type="OMA" id="FTHRIQF"/>
<evidence type="ECO:0000256" key="2">
    <source>
        <dbReference type="ARBA" id="ARBA00022487"/>
    </source>
</evidence>
<evidence type="ECO:0000256" key="5">
    <source>
        <dbReference type="RuleBase" id="RU361235"/>
    </source>
</evidence>
<dbReference type="GO" id="GO:0052689">
    <property type="term" value="F:carboxylic ester hydrolase activity"/>
    <property type="evidence" value="ECO:0007669"/>
    <property type="project" value="UniProtKB-KW"/>
</dbReference>
<gene>
    <name evidence="7" type="ORF">Fcan01_13302</name>
</gene>
<dbReference type="EC" id="3.1.1.-" evidence="5"/>
<comment type="caution">
    <text evidence="7">The sequence shown here is derived from an EMBL/GenBank/DDBJ whole genome shotgun (WGS) entry which is preliminary data.</text>
</comment>
<evidence type="ECO:0000313" key="8">
    <source>
        <dbReference type="Proteomes" id="UP000198287"/>
    </source>
</evidence>
<keyword evidence="3 5" id="KW-0378">Hydrolase</keyword>
<proteinExistence type="inferred from homology"/>
<evidence type="ECO:0000256" key="1">
    <source>
        <dbReference type="ARBA" id="ARBA00005964"/>
    </source>
</evidence>
<dbReference type="Gene3D" id="3.40.50.1820">
    <property type="entry name" value="alpha/beta hydrolase"/>
    <property type="match status" value="1"/>
</dbReference>
<dbReference type="InterPro" id="IPR050309">
    <property type="entry name" value="Type-B_Carboxylest/Lipase"/>
</dbReference>
<protein>
    <recommendedName>
        <fullName evidence="5">Carboxylic ester hydrolase</fullName>
        <ecNumber evidence="5">3.1.1.-</ecNumber>
    </recommendedName>
</protein>
<dbReference type="PROSITE" id="PS00941">
    <property type="entry name" value="CARBOXYLESTERASE_B_2"/>
    <property type="match status" value="1"/>
</dbReference>
<keyword evidence="2" id="KW-0719">Serine esterase</keyword>
<comment type="similarity">
    <text evidence="1 5">Belongs to the type-B carboxylesterase/lipase family.</text>
</comment>
<organism evidence="7 8">
    <name type="scientific">Folsomia candida</name>
    <name type="common">Springtail</name>
    <dbReference type="NCBI Taxonomy" id="158441"/>
    <lineage>
        <taxon>Eukaryota</taxon>
        <taxon>Metazoa</taxon>
        <taxon>Ecdysozoa</taxon>
        <taxon>Arthropoda</taxon>
        <taxon>Hexapoda</taxon>
        <taxon>Collembola</taxon>
        <taxon>Entomobryomorpha</taxon>
        <taxon>Isotomoidea</taxon>
        <taxon>Isotomidae</taxon>
        <taxon>Proisotominae</taxon>
        <taxon>Folsomia</taxon>
    </lineage>
</organism>
<dbReference type="InterPro" id="IPR019819">
    <property type="entry name" value="Carboxylesterase_B_CS"/>
</dbReference>
<name>A0A226E419_FOLCA</name>
<dbReference type="PROSITE" id="PS00122">
    <property type="entry name" value="CARBOXYLESTERASE_B_1"/>
    <property type="match status" value="1"/>
</dbReference>
<dbReference type="InterPro" id="IPR029058">
    <property type="entry name" value="AB_hydrolase_fold"/>
</dbReference>
<dbReference type="InterPro" id="IPR002018">
    <property type="entry name" value="CarbesteraseB"/>
</dbReference>
<dbReference type="OrthoDB" id="19653at2759"/>
<evidence type="ECO:0000256" key="4">
    <source>
        <dbReference type="ARBA" id="ARBA00023180"/>
    </source>
</evidence>
<keyword evidence="4" id="KW-0325">Glycoprotein</keyword>
<keyword evidence="8" id="KW-1185">Reference proteome</keyword>
<reference evidence="7 8" key="1">
    <citation type="submission" date="2015-12" db="EMBL/GenBank/DDBJ databases">
        <title>The genome of Folsomia candida.</title>
        <authorList>
            <person name="Faddeeva A."/>
            <person name="Derks M.F."/>
            <person name="Anvar Y."/>
            <person name="Smit S."/>
            <person name="Van Straalen N."/>
            <person name="Roelofs D."/>
        </authorList>
    </citation>
    <scope>NUCLEOTIDE SEQUENCE [LARGE SCALE GENOMIC DNA]</scope>
    <source>
        <strain evidence="7 8">VU population</strain>
        <tissue evidence="7">Whole body</tissue>
    </source>
</reference>
<sequence length="598" mass="67791">MVLSKSQFFCLGLVAVAYYYKITFSQNVEDGPVVTTSLGKVKGATLYSRGGRKFHGFMKLPFAQPPTGNRRFEPPEPAERWEGIRDGREFGPRCLQLDSFMGVIQGEEDCLTINVFSPVVEARAISKPLPVIVYFHGGFFHNGGADFWKANYFMDEDVIFVTLNFRLAALGFLNTGDSAIRGNMGLKDQTMGLRWVQENIGYFGGDPNKVTLLGESAGAVCSHLHMFSSMSKGLFNNIISQSGSALHFWAILEEPKRQAERFASSVGCPFNDTAEIKSCLKKLDPIQLIEGHREMMDPLRESIAIFKPSVEVDIRDGNTFLAEKPTEMAKRGDFTKVPWVTGVNSEEGLVFSAAMLVNKTMQTVAQEDWGFFLDRTIWFPSEEETAEKVRHFYFGDDDSSLVPANVSSNTDLITKINMNPLERLDSYTNMISDRGFFYDAHHGASMQSIHSPVYLYYYSYRGKWSVVNFFPEISGTFNRQLEVTWSLLTTWVAANVFGRQLPNYGASHSDELSLLFYMPWVSEIYAESQDYDMSLDLVKLWADFADNDSHLKFRNVEWPVVNASHKEVPLQYMKIDSDPMVIDEPFTHRIQFWSSLLD</sequence>
<feature type="domain" description="Carboxylesterase type B" evidence="6">
    <location>
        <begin position="31"/>
        <end position="593"/>
    </location>
</feature>
<dbReference type="PANTHER" id="PTHR11559">
    <property type="entry name" value="CARBOXYLESTERASE"/>
    <property type="match status" value="1"/>
</dbReference>
<evidence type="ECO:0000313" key="7">
    <source>
        <dbReference type="EMBL" id="OXA51774.1"/>
    </source>
</evidence>
<dbReference type="InterPro" id="IPR019826">
    <property type="entry name" value="Carboxylesterase_B_AS"/>
</dbReference>
<accession>A0A226E419</accession>
<dbReference type="AlphaFoldDB" id="A0A226E419"/>
<dbReference type="Pfam" id="PF00135">
    <property type="entry name" value="COesterase"/>
    <property type="match status" value="1"/>
</dbReference>
<dbReference type="SUPFAM" id="SSF53474">
    <property type="entry name" value="alpha/beta-Hydrolases"/>
    <property type="match status" value="1"/>
</dbReference>